<dbReference type="OrthoDB" id="73372at2759"/>
<evidence type="ECO:0000313" key="1">
    <source>
        <dbReference type="EMBL" id="KAF0687446.1"/>
    </source>
</evidence>
<sequence length="176" mass="20066">MQNVLPGNLETYPGREYWRVTSPMRVAPMPQLRRTRSSTWDDTVQAMQSLGVQRVSIPKLDEAAKGDDDEGPKQIAWQMRIEPPRACTRGDPTEVSWCMADGAAFHPSLVRIEVWNKAWNVPTVIALAAPNTGHYVWPRVYWGMPIKDEYFVKIFAAYDETSHELLAESPFFSIVK</sequence>
<dbReference type="Proteomes" id="UP000332933">
    <property type="component" value="Unassembled WGS sequence"/>
</dbReference>
<keyword evidence="3" id="KW-1185">Reference proteome</keyword>
<dbReference type="EMBL" id="CAADRA010006939">
    <property type="protein sequence ID" value="VFT97489.1"/>
    <property type="molecule type" value="Genomic_DNA"/>
</dbReference>
<evidence type="ECO:0000313" key="2">
    <source>
        <dbReference type="EMBL" id="VFT97489.1"/>
    </source>
</evidence>
<reference evidence="2 3" key="1">
    <citation type="submission" date="2019-03" db="EMBL/GenBank/DDBJ databases">
        <authorList>
            <person name="Gaulin E."/>
            <person name="Dumas B."/>
        </authorList>
    </citation>
    <scope>NUCLEOTIDE SEQUENCE [LARGE SCALE GENOMIC DNA]</scope>
    <source>
        <strain evidence="2">CBS 568.67</strain>
    </source>
</reference>
<name>A0A485LKL3_9STRA</name>
<reference evidence="1" key="2">
    <citation type="submission" date="2019-06" db="EMBL/GenBank/DDBJ databases">
        <title>Genomics analysis of Aphanomyces spp. identifies a new class of oomycete effector associated with host adaptation.</title>
        <authorList>
            <person name="Gaulin E."/>
        </authorList>
    </citation>
    <scope>NUCLEOTIDE SEQUENCE</scope>
    <source>
        <strain evidence="1">CBS 578.67</strain>
    </source>
</reference>
<accession>A0A485LKL3</accession>
<dbReference type="EMBL" id="VJMH01006913">
    <property type="protein sequence ID" value="KAF0687446.1"/>
    <property type="molecule type" value="Genomic_DNA"/>
</dbReference>
<organism evidence="2 3">
    <name type="scientific">Aphanomyces stellatus</name>
    <dbReference type="NCBI Taxonomy" id="120398"/>
    <lineage>
        <taxon>Eukaryota</taxon>
        <taxon>Sar</taxon>
        <taxon>Stramenopiles</taxon>
        <taxon>Oomycota</taxon>
        <taxon>Saprolegniomycetes</taxon>
        <taxon>Saprolegniales</taxon>
        <taxon>Verrucalvaceae</taxon>
        <taxon>Aphanomyces</taxon>
    </lineage>
</organism>
<proteinExistence type="predicted"/>
<protein>
    <submittedName>
        <fullName evidence="2">Aste57867_20810 protein</fullName>
    </submittedName>
</protein>
<gene>
    <name evidence="2" type="primary">Aste57867_20810</name>
    <name evidence="1" type="ORF">As57867_020742</name>
    <name evidence="2" type="ORF">ASTE57867_20810</name>
</gene>
<dbReference type="AlphaFoldDB" id="A0A485LKL3"/>
<evidence type="ECO:0000313" key="3">
    <source>
        <dbReference type="Proteomes" id="UP000332933"/>
    </source>
</evidence>